<dbReference type="Proteomes" id="UP000433876">
    <property type="component" value="Unassembled WGS sequence"/>
</dbReference>
<dbReference type="Pfam" id="PF00400">
    <property type="entry name" value="WD40"/>
    <property type="match status" value="7"/>
</dbReference>
<dbReference type="OMA" id="AWEPYHR"/>
<dbReference type="PROSITE" id="PS50082">
    <property type="entry name" value="WD_REPEATS_2"/>
    <property type="match status" value="6"/>
</dbReference>
<keyword evidence="2 5" id="KW-0853">WD repeat</keyword>
<feature type="repeat" description="WD" evidence="5">
    <location>
        <begin position="185"/>
        <end position="226"/>
    </location>
</feature>
<gene>
    <name evidence="7" type="ORF">SMACR_01475</name>
</gene>
<keyword evidence="3" id="KW-0677">Repeat</keyword>
<dbReference type="GO" id="GO:0110136">
    <property type="term" value="P:protein-RNA complex remodeling"/>
    <property type="evidence" value="ECO:0007669"/>
    <property type="project" value="EnsemblFungi"/>
</dbReference>
<sequence length="518" mass="57381">MATVIPPPSKRQKREEVERTTTQVDVAQVLAPELGSFKANFVDSDGNQMTDVIEINFADATEKNISVLLNTLLERDREEFTPYRFRIHIPGKDIIVDQYPTDLLGLLKQHGVENPFETTITLSAEPQAVFRVQAVSRLAHRIPGHGQPILAAQFSPISSGRLATGSGDNTARIWDTNTGTPKHTLKGHTGWVLGVNWRPDGEQLATCSMDGTVRIWDPETGKAVGQPFKGHAKWVLMTAWQPYHLWKDGTPRIASCSKDGTCRIWVVNTGRTENVLSGHKSSVACVRWGGTDLIYTGSHDKTIRVFDAVKGTLVHSLTAHAHWINHIGLSSDHALRTAYFDHGSKDIPTTEEGKREKAKERFERAAKINGKVAERIVSASDDFTMYLWDPTNNGTKPVARLLGHQNKVNQVQFSPDGTLIASVGWDNSVKLWNARDGKFLKSLRGHVAPVYQCSWSADSRLLITASKDTTLKAWNVRTGTLAMDLPGHEDEVYAVDWSPDGKMVGSGGKDKAVRTWRN</sequence>
<evidence type="ECO:0000256" key="5">
    <source>
        <dbReference type="PROSITE-ProRule" id="PRU00221"/>
    </source>
</evidence>
<dbReference type="InterPro" id="IPR036322">
    <property type="entry name" value="WD40_repeat_dom_sf"/>
</dbReference>
<feature type="repeat" description="WD" evidence="5">
    <location>
        <begin position="276"/>
        <end position="316"/>
    </location>
</feature>
<dbReference type="PROSITE" id="PS50294">
    <property type="entry name" value="WD_REPEATS_REGION"/>
    <property type="match status" value="5"/>
</dbReference>
<dbReference type="InterPro" id="IPR015943">
    <property type="entry name" value="WD40/YVTN_repeat-like_dom_sf"/>
</dbReference>
<dbReference type="InterPro" id="IPR001632">
    <property type="entry name" value="WD40_G-protein_beta-like"/>
</dbReference>
<dbReference type="PANTHER" id="PTHR19848:SF0">
    <property type="entry name" value="NOTCHLESS PROTEIN HOMOLOG 1"/>
    <property type="match status" value="1"/>
</dbReference>
<accession>A0A8S8ZT94</accession>
<feature type="repeat" description="WD" evidence="5">
    <location>
        <begin position="443"/>
        <end position="484"/>
    </location>
</feature>
<dbReference type="Gene3D" id="2.130.10.10">
    <property type="entry name" value="YVTN repeat-like/Quinoprotein amine dehydrogenase"/>
    <property type="match status" value="1"/>
</dbReference>
<comment type="subcellular location">
    <subcellularLocation>
        <location evidence="1">Nucleus</location>
        <location evidence="1">Nucleolus</location>
    </subcellularLocation>
</comment>
<dbReference type="PRINTS" id="PR00319">
    <property type="entry name" value="GPROTEINB"/>
</dbReference>
<dbReference type="PRINTS" id="PR00320">
    <property type="entry name" value="GPROTEINBRPT"/>
</dbReference>
<dbReference type="PROSITE" id="PS00678">
    <property type="entry name" value="WD_REPEATS_1"/>
    <property type="match status" value="3"/>
</dbReference>
<feature type="region of interest" description="Disordered" evidence="6">
    <location>
        <begin position="1"/>
        <end position="20"/>
    </location>
</feature>
<dbReference type="SUPFAM" id="SSF50978">
    <property type="entry name" value="WD40 repeat-like"/>
    <property type="match status" value="1"/>
</dbReference>
<comment type="caution">
    <text evidence="7">The sequence shown here is derived from an EMBL/GenBank/DDBJ whole genome shotgun (WGS) entry which is preliminary data.</text>
</comment>
<dbReference type="VEuPathDB" id="FungiDB:SMAC_01475"/>
<evidence type="ECO:0000256" key="2">
    <source>
        <dbReference type="ARBA" id="ARBA00022574"/>
    </source>
</evidence>
<name>A0A8S8ZT94_SORMA</name>
<dbReference type="InterPro" id="IPR019775">
    <property type="entry name" value="WD40_repeat_CS"/>
</dbReference>
<evidence type="ECO:0000256" key="4">
    <source>
        <dbReference type="ARBA" id="ARBA00023242"/>
    </source>
</evidence>
<keyword evidence="4" id="KW-0539">Nucleus</keyword>
<dbReference type="EMBL" id="NMPR01000059">
    <property type="protein sequence ID" value="KAA8632210.1"/>
    <property type="molecule type" value="Genomic_DNA"/>
</dbReference>
<evidence type="ECO:0000313" key="8">
    <source>
        <dbReference type="Proteomes" id="UP000433876"/>
    </source>
</evidence>
<dbReference type="GO" id="GO:0005730">
    <property type="term" value="C:nucleolus"/>
    <property type="evidence" value="ECO:0007669"/>
    <property type="project" value="UniProtKB-SubCell"/>
</dbReference>
<feature type="repeat" description="WD" evidence="5">
    <location>
        <begin position="485"/>
        <end position="518"/>
    </location>
</feature>
<feature type="repeat" description="WD" evidence="5">
    <location>
        <begin position="401"/>
        <end position="442"/>
    </location>
</feature>
<proteinExistence type="predicted"/>
<protein>
    <submittedName>
        <fullName evidence="7">Uncharacterized protein</fullName>
    </submittedName>
</protein>
<dbReference type="InterPro" id="IPR020472">
    <property type="entry name" value="WD40_PAC1"/>
</dbReference>
<organism evidence="7 8">
    <name type="scientific">Sordaria macrospora</name>
    <dbReference type="NCBI Taxonomy" id="5147"/>
    <lineage>
        <taxon>Eukaryota</taxon>
        <taxon>Fungi</taxon>
        <taxon>Dikarya</taxon>
        <taxon>Ascomycota</taxon>
        <taxon>Pezizomycotina</taxon>
        <taxon>Sordariomycetes</taxon>
        <taxon>Sordariomycetidae</taxon>
        <taxon>Sordariales</taxon>
        <taxon>Sordariaceae</taxon>
        <taxon>Sordaria</taxon>
    </lineage>
</organism>
<evidence type="ECO:0000256" key="6">
    <source>
        <dbReference type="SAM" id="MobiDB-lite"/>
    </source>
</evidence>
<evidence type="ECO:0000256" key="1">
    <source>
        <dbReference type="ARBA" id="ARBA00004604"/>
    </source>
</evidence>
<reference evidence="7 8" key="1">
    <citation type="submission" date="2017-07" db="EMBL/GenBank/DDBJ databases">
        <title>Genome sequence of the Sordaria macrospora wild type strain R19027.</title>
        <authorList>
            <person name="Nowrousian M."/>
            <person name="Teichert I."/>
            <person name="Kueck U."/>
        </authorList>
    </citation>
    <scope>NUCLEOTIDE SEQUENCE [LARGE SCALE GENOMIC DNA]</scope>
    <source>
        <strain evidence="7 8">R19027</strain>
        <tissue evidence="7">Mycelium</tissue>
    </source>
</reference>
<evidence type="ECO:0000256" key="3">
    <source>
        <dbReference type="ARBA" id="ARBA00022737"/>
    </source>
</evidence>
<evidence type="ECO:0000313" key="7">
    <source>
        <dbReference type="EMBL" id="KAA8632210.1"/>
    </source>
</evidence>
<dbReference type="GO" id="GO:0000027">
    <property type="term" value="P:ribosomal large subunit assembly"/>
    <property type="evidence" value="ECO:0007669"/>
    <property type="project" value="EnsemblFungi"/>
</dbReference>
<feature type="repeat" description="WD" evidence="5">
    <location>
        <begin position="142"/>
        <end position="184"/>
    </location>
</feature>
<dbReference type="SMART" id="SM00320">
    <property type="entry name" value="WD40"/>
    <property type="match status" value="8"/>
</dbReference>
<dbReference type="PANTHER" id="PTHR19848">
    <property type="entry name" value="WD40 REPEAT PROTEIN"/>
    <property type="match status" value="1"/>
</dbReference>
<dbReference type="CDD" id="cd00200">
    <property type="entry name" value="WD40"/>
    <property type="match status" value="1"/>
</dbReference>
<dbReference type="AlphaFoldDB" id="A0A8S8ZT94"/>
<dbReference type="InterPro" id="IPR001680">
    <property type="entry name" value="WD40_rpt"/>
</dbReference>